<evidence type="ECO:0000256" key="1">
    <source>
        <dbReference type="SAM" id="MobiDB-lite"/>
    </source>
</evidence>
<feature type="region of interest" description="Disordered" evidence="1">
    <location>
        <begin position="24"/>
        <end position="64"/>
    </location>
</feature>
<proteinExistence type="predicted"/>
<gene>
    <name evidence="2" type="ORF">ACMD2_24511</name>
</gene>
<dbReference type="AlphaFoldDB" id="A0A199VXW6"/>
<evidence type="ECO:0000313" key="3">
    <source>
        <dbReference type="Proteomes" id="UP000092600"/>
    </source>
</evidence>
<feature type="compositionally biased region" description="Basic and acidic residues" evidence="1">
    <location>
        <begin position="30"/>
        <end position="51"/>
    </location>
</feature>
<comment type="caution">
    <text evidence="2">The sequence shown here is derived from an EMBL/GenBank/DDBJ whole genome shotgun (WGS) entry which is preliminary data.</text>
</comment>
<dbReference type="Proteomes" id="UP000092600">
    <property type="component" value="Unassembled WGS sequence"/>
</dbReference>
<sequence length="64" mass="6993">MERAAFTFPLGRLDGPAHEIVRLSASATKAAKERDQKKPAAPAGKEDGQEGEREEEETGVDKKR</sequence>
<evidence type="ECO:0000313" key="2">
    <source>
        <dbReference type="EMBL" id="OAY81545.1"/>
    </source>
</evidence>
<name>A0A199VXW6_ANACO</name>
<dbReference type="EMBL" id="LSRQ01000648">
    <property type="protein sequence ID" value="OAY81545.1"/>
    <property type="molecule type" value="Genomic_DNA"/>
</dbReference>
<organism evidence="2 3">
    <name type="scientific">Ananas comosus</name>
    <name type="common">Pineapple</name>
    <name type="synonym">Ananas ananas</name>
    <dbReference type="NCBI Taxonomy" id="4615"/>
    <lineage>
        <taxon>Eukaryota</taxon>
        <taxon>Viridiplantae</taxon>
        <taxon>Streptophyta</taxon>
        <taxon>Embryophyta</taxon>
        <taxon>Tracheophyta</taxon>
        <taxon>Spermatophyta</taxon>
        <taxon>Magnoliopsida</taxon>
        <taxon>Liliopsida</taxon>
        <taxon>Poales</taxon>
        <taxon>Bromeliaceae</taxon>
        <taxon>Bromelioideae</taxon>
        <taxon>Ananas</taxon>
    </lineage>
</organism>
<accession>A0A199VXW6</accession>
<reference evidence="2 3" key="1">
    <citation type="journal article" date="2016" name="DNA Res.">
        <title>The draft genome of MD-2 pineapple using hybrid error correction of long reads.</title>
        <authorList>
            <person name="Redwan R.M."/>
            <person name="Saidin A."/>
            <person name="Kumar S.V."/>
        </authorList>
    </citation>
    <scope>NUCLEOTIDE SEQUENCE [LARGE SCALE GENOMIC DNA]</scope>
    <source>
        <strain evidence="3">cv. MD2</strain>
        <tissue evidence="2">Leaf</tissue>
    </source>
</reference>
<protein>
    <submittedName>
        <fullName evidence="2">Uncharacterized protein</fullName>
    </submittedName>
</protein>